<proteinExistence type="predicted"/>
<evidence type="ECO:0000313" key="1">
    <source>
        <dbReference type="EMBL" id="KAL0303222.1"/>
    </source>
</evidence>
<reference evidence="1" key="1">
    <citation type="submission" date="2020-06" db="EMBL/GenBank/DDBJ databases">
        <authorList>
            <person name="Li T."/>
            <person name="Hu X."/>
            <person name="Zhang T."/>
            <person name="Song X."/>
            <person name="Zhang H."/>
            <person name="Dai N."/>
            <person name="Sheng W."/>
            <person name="Hou X."/>
            <person name="Wei L."/>
        </authorList>
    </citation>
    <scope>NUCLEOTIDE SEQUENCE</scope>
    <source>
        <strain evidence="1">G02</strain>
        <tissue evidence="1">Leaf</tissue>
    </source>
</reference>
<dbReference type="AlphaFoldDB" id="A0AAW2K9E5"/>
<reference evidence="1" key="2">
    <citation type="journal article" date="2024" name="Plant">
        <title>Genomic evolution and insights into agronomic trait innovations of Sesamum species.</title>
        <authorList>
            <person name="Miao H."/>
            <person name="Wang L."/>
            <person name="Qu L."/>
            <person name="Liu H."/>
            <person name="Sun Y."/>
            <person name="Le M."/>
            <person name="Wang Q."/>
            <person name="Wei S."/>
            <person name="Zheng Y."/>
            <person name="Lin W."/>
            <person name="Duan Y."/>
            <person name="Cao H."/>
            <person name="Xiong S."/>
            <person name="Wang X."/>
            <person name="Wei L."/>
            <person name="Li C."/>
            <person name="Ma Q."/>
            <person name="Ju M."/>
            <person name="Zhao R."/>
            <person name="Li G."/>
            <person name="Mu C."/>
            <person name="Tian Q."/>
            <person name="Mei H."/>
            <person name="Zhang T."/>
            <person name="Gao T."/>
            <person name="Zhang H."/>
        </authorList>
    </citation>
    <scope>NUCLEOTIDE SEQUENCE</scope>
    <source>
        <strain evidence="1">G02</strain>
    </source>
</reference>
<comment type="caution">
    <text evidence="1">The sequence shown here is derived from an EMBL/GenBank/DDBJ whole genome shotgun (WGS) entry which is preliminary data.</text>
</comment>
<organism evidence="1">
    <name type="scientific">Sesamum radiatum</name>
    <name type="common">Black benniseed</name>
    <dbReference type="NCBI Taxonomy" id="300843"/>
    <lineage>
        <taxon>Eukaryota</taxon>
        <taxon>Viridiplantae</taxon>
        <taxon>Streptophyta</taxon>
        <taxon>Embryophyta</taxon>
        <taxon>Tracheophyta</taxon>
        <taxon>Spermatophyta</taxon>
        <taxon>Magnoliopsida</taxon>
        <taxon>eudicotyledons</taxon>
        <taxon>Gunneridae</taxon>
        <taxon>Pentapetalae</taxon>
        <taxon>asterids</taxon>
        <taxon>lamiids</taxon>
        <taxon>Lamiales</taxon>
        <taxon>Pedaliaceae</taxon>
        <taxon>Sesamum</taxon>
    </lineage>
</organism>
<gene>
    <name evidence="1" type="ORF">Sradi_6190300</name>
</gene>
<accession>A0AAW2K9E5</accession>
<protein>
    <submittedName>
        <fullName evidence="1">Uncharacterized protein</fullName>
    </submittedName>
</protein>
<name>A0AAW2K9E5_SESRA</name>
<dbReference type="EMBL" id="JACGWJ010000029">
    <property type="protein sequence ID" value="KAL0303222.1"/>
    <property type="molecule type" value="Genomic_DNA"/>
</dbReference>
<sequence>MAVYFHRLIDEEEREVGGIEGEASSLREEGRAITDLVVVHPSSMVEWRSLTLKLSHITQLRREFSIPNTMVIYAPRPDGRAPFPPANCLSFFVAQLWSGLRFPIPSFYCDVAHLSWSH</sequence>